<dbReference type="EMBL" id="VUJU01015823">
    <property type="protein sequence ID" value="KAF0692039.1"/>
    <property type="molecule type" value="Genomic_DNA"/>
</dbReference>
<name>A0A6G0VK62_APHCR</name>
<dbReference type="Proteomes" id="UP000478052">
    <property type="component" value="Unassembled WGS sequence"/>
</dbReference>
<protein>
    <submittedName>
        <fullName evidence="1">Zinc finger BED domain-containing protein RICESLEEPER 1-like isoform X2</fullName>
    </submittedName>
</protein>
<accession>A0A6G0VK62</accession>
<gene>
    <name evidence="1" type="ORF">FWK35_00037971</name>
</gene>
<dbReference type="OrthoDB" id="6629021at2759"/>
<feature type="non-terminal residue" evidence="1">
    <location>
        <position position="85"/>
    </location>
</feature>
<evidence type="ECO:0000313" key="1">
    <source>
        <dbReference type="EMBL" id="KAF0692039.1"/>
    </source>
</evidence>
<dbReference type="AlphaFoldDB" id="A0A6G0VK62"/>
<reference evidence="1 2" key="1">
    <citation type="submission" date="2019-08" db="EMBL/GenBank/DDBJ databases">
        <title>Whole genome of Aphis craccivora.</title>
        <authorList>
            <person name="Voronova N.V."/>
            <person name="Shulinski R.S."/>
            <person name="Bandarenka Y.V."/>
            <person name="Zhorov D.G."/>
            <person name="Warner D."/>
        </authorList>
    </citation>
    <scope>NUCLEOTIDE SEQUENCE [LARGE SCALE GENOMIC DNA]</scope>
    <source>
        <strain evidence="1">180601</strain>
        <tissue evidence="1">Whole Body</tissue>
    </source>
</reference>
<sequence>MGRKSVNPVGALFFEYNKGSNTSKCKISDCPHPIMKGKHSMTLQKHVEQRHPKSYLVLVKEKKCIEHSDSDSDKADGFESNNKKL</sequence>
<comment type="caution">
    <text evidence="1">The sequence shown here is derived from an EMBL/GenBank/DDBJ whole genome shotgun (WGS) entry which is preliminary data.</text>
</comment>
<keyword evidence="2" id="KW-1185">Reference proteome</keyword>
<evidence type="ECO:0000313" key="2">
    <source>
        <dbReference type="Proteomes" id="UP000478052"/>
    </source>
</evidence>
<organism evidence="1 2">
    <name type="scientific">Aphis craccivora</name>
    <name type="common">Cowpea aphid</name>
    <dbReference type="NCBI Taxonomy" id="307492"/>
    <lineage>
        <taxon>Eukaryota</taxon>
        <taxon>Metazoa</taxon>
        <taxon>Ecdysozoa</taxon>
        <taxon>Arthropoda</taxon>
        <taxon>Hexapoda</taxon>
        <taxon>Insecta</taxon>
        <taxon>Pterygota</taxon>
        <taxon>Neoptera</taxon>
        <taxon>Paraneoptera</taxon>
        <taxon>Hemiptera</taxon>
        <taxon>Sternorrhyncha</taxon>
        <taxon>Aphidomorpha</taxon>
        <taxon>Aphidoidea</taxon>
        <taxon>Aphididae</taxon>
        <taxon>Aphidini</taxon>
        <taxon>Aphis</taxon>
        <taxon>Aphis</taxon>
    </lineage>
</organism>
<proteinExistence type="predicted"/>